<reference evidence="1" key="1">
    <citation type="submission" date="2023-02" db="EMBL/GenBank/DDBJ databases">
        <title>Genome sequence of Hyphococcus flavus.</title>
        <authorList>
            <person name="Rong J.-C."/>
            <person name="Zhao Q."/>
            <person name="Yi M."/>
            <person name="Wu J.-Y."/>
        </authorList>
    </citation>
    <scope>NUCLEOTIDE SEQUENCE</scope>
    <source>
        <strain evidence="1">MCCC 1K03223</strain>
    </source>
</reference>
<dbReference type="Pfam" id="PF10973">
    <property type="entry name" value="DUF2799"/>
    <property type="match status" value="1"/>
</dbReference>
<evidence type="ECO:0000313" key="2">
    <source>
        <dbReference type="Proteomes" id="UP001214043"/>
    </source>
</evidence>
<sequence>MRKFYAPVIALSIVGCAGISKEECLYADWSAVGYEDGAAGRPVSAVSHRRSACAKKAGVTVDMVAYNAGRAEGLKLYCRPSNGYSIGAAGGRYYGVCTDGSERLFLSAYESGRRLFSLEQDVATAEGRLHQAEADLHNTDVAIANTQMALVSPSTPMADRPALLVEMKELYERKEDINAAFPRLNRDLYEAERALADYEDHLAYNGPLPHSATEPTRAGY</sequence>
<name>A0AAF0CGV1_9PROT</name>
<evidence type="ECO:0000313" key="1">
    <source>
        <dbReference type="EMBL" id="WDI31152.1"/>
    </source>
</evidence>
<dbReference type="AlphaFoldDB" id="A0AAF0CGV1"/>
<dbReference type="Proteomes" id="UP001214043">
    <property type="component" value="Chromosome"/>
</dbReference>
<dbReference type="RefSeq" id="WP_274492975.1">
    <property type="nucleotide sequence ID" value="NZ_CP118166.1"/>
</dbReference>
<protein>
    <submittedName>
        <fullName evidence="1">DUF2799 domain-containing protein</fullName>
    </submittedName>
</protein>
<accession>A0AAF0CGV1</accession>
<proteinExistence type="predicted"/>
<keyword evidence="2" id="KW-1185">Reference proteome</keyword>
<dbReference type="EMBL" id="CP118166">
    <property type="protein sequence ID" value="WDI31152.1"/>
    <property type="molecule type" value="Genomic_DNA"/>
</dbReference>
<dbReference type="KEGG" id="hfl:PUV54_14470"/>
<dbReference type="InterPro" id="IPR021242">
    <property type="entry name" value="DUF2799"/>
</dbReference>
<organism evidence="1 2">
    <name type="scientific">Hyphococcus flavus</name>
    <dbReference type="NCBI Taxonomy" id="1866326"/>
    <lineage>
        <taxon>Bacteria</taxon>
        <taxon>Pseudomonadati</taxon>
        <taxon>Pseudomonadota</taxon>
        <taxon>Alphaproteobacteria</taxon>
        <taxon>Parvularculales</taxon>
        <taxon>Parvularculaceae</taxon>
        <taxon>Hyphococcus</taxon>
    </lineage>
</organism>
<dbReference type="PROSITE" id="PS51257">
    <property type="entry name" value="PROKAR_LIPOPROTEIN"/>
    <property type="match status" value="1"/>
</dbReference>
<gene>
    <name evidence="1" type="ORF">PUV54_14470</name>
</gene>